<evidence type="ECO:0000313" key="3">
    <source>
        <dbReference type="Proteomes" id="UP000053424"/>
    </source>
</evidence>
<sequence>MRVFAAATFISAVSANNVAIYHRVFHPALPAQPYLARGSLAISSNPPTLVPSPDIAEHLVSFSETLESIQDSAEALYQVALEREGDTSALWDISSVKVCHLSLASSETILLHLSGDPDPKPFALDYYISPIPHHGSCPQTISKKKIHPATPVMNLSKTAQHLNTTIILRRTESPPLPELREPPPLTPKGEVVIPQPEKGFLQKYWMYIGALALILLVGSGPEDERPKRGGGGE</sequence>
<keyword evidence="3" id="KW-1185">Reference proteome</keyword>
<gene>
    <name evidence="2" type="ORF">M413DRAFT_441117</name>
</gene>
<dbReference type="OrthoDB" id="1894652at2759"/>
<evidence type="ECO:0000256" key="1">
    <source>
        <dbReference type="SAM" id="MobiDB-lite"/>
    </source>
</evidence>
<dbReference type="HOGENOM" id="CLU_081343_1_0_1"/>
<feature type="region of interest" description="Disordered" evidence="1">
    <location>
        <begin position="170"/>
        <end position="189"/>
    </location>
</feature>
<evidence type="ECO:0000313" key="2">
    <source>
        <dbReference type="EMBL" id="KIM46057.1"/>
    </source>
</evidence>
<protein>
    <recommendedName>
        <fullName evidence="4">ER membrane protein complex subunit 10</fullName>
    </recommendedName>
</protein>
<evidence type="ECO:0008006" key="4">
    <source>
        <dbReference type="Google" id="ProtNLM"/>
    </source>
</evidence>
<dbReference type="Proteomes" id="UP000053424">
    <property type="component" value="Unassembled WGS sequence"/>
</dbReference>
<proteinExistence type="predicted"/>
<feature type="compositionally biased region" description="Pro residues" evidence="1">
    <location>
        <begin position="174"/>
        <end position="186"/>
    </location>
</feature>
<name>A0A0C2YYJ9_HEBCY</name>
<dbReference type="STRING" id="686832.A0A0C2YYJ9"/>
<dbReference type="AlphaFoldDB" id="A0A0C2YYJ9"/>
<dbReference type="EMBL" id="KN831771">
    <property type="protein sequence ID" value="KIM46057.1"/>
    <property type="molecule type" value="Genomic_DNA"/>
</dbReference>
<reference evidence="3" key="2">
    <citation type="submission" date="2015-01" db="EMBL/GenBank/DDBJ databases">
        <title>Evolutionary Origins and Diversification of the Mycorrhizal Mutualists.</title>
        <authorList>
            <consortium name="DOE Joint Genome Institute"/>
            <consortium name="Mycorrhizal Genomics Consortium"/>
            <person name="Kohler A."/>
            <person name="Kuo A."/>
            <person name="Nagy L.G."/>
            <person name="Floudas D."/>
            <person name="Copeland A."/>
            <person name="Barry K.W."/>
            <person name="Cichocki N."/>
            <person name="Veneault-Fourrey C."/>
            <person name="LaButti K."/>
            <person name="Lindquist E.A."/>
            <person name="Lipzen A."/>
            <person name="Lundell T."/>
            <person name="Morin E."/>
            <person name="Murat C."/>
            <person name="Riley R."/>
            <person name="Ohm R."/>
            <person name="Sun H."/>
            <person name="Tunlid A."/>
            <person name="Henrissat B."/>
            <person name="Grigoriev I.V."/>
            <person name="Hibbett D.S."/>
            <person name="Martin F."/>
        </authorList>
    </citation>
    <scope>NUCLEOTIDE SEQUENCE [LARGE SCALE GENOMIC DNA]</scope>
    <source>
        <strain evidence="3">h7</strain>
    </source>
</reference>
<dbReference type="CDD" id="cd22209">
    <property type="entry name" value="EMC10"/>
    <property type="match status" value="1"/>
</dbReference>
<organism evidence="2 3">
    <name type="scientific">Hebeloma cylindrosporum</name>
    <dbReference type="NCBI Taxonomy" id="76867"/>
    <lineage>
        <taxon>Eukaryota</taxon>
        <taxon>Fungi</taxon>
        <taxon>Dikarya</taxon>
        <taxon>Basidiomycota</taxon>
        <taxon>Agaricomycotina</taxon>
        <taxon>Agaricomycetes</taxon>
        <taxon>Agaricomycetidae</taxon>
        <taxon>Agaricales</taxon>
        <taxon>Agaricineae</taxon>
        <taxon>Hymenogastraceae</taxon>
        <taxon>Hebeloma</taxon>
    </lineage>
</organism>
<accession>A0A0C2YYJ9</accession>
<reference evidence="2 3" key="1">
    <citation type="submission" date="2014-04" db="EMBL/GenBank/DDBJ databases">
        <authorList>
            <consortium name="DOE Joint Genome Institute"/>
            <person name="Kuo A."/>
            <person name="Gay G."/>
            <person name="Dore J."/>
            <person name="Kohler A."/>
            <person name="Nagy L.G."/>
            <person name="Floudas D."/>
            <person name="Copeland A."/>
            <person name="Barry K.W."/>
            <person name="Cichocki N."/>
            <person name="Veneault-Fourrey C."/>
            <person name="LaButti K."/>
            <person name="Lindquist E.A."/>
            <person name="Lipzen A."/>
            <person name="Lundell T."/>
            <person name="Morin E."/>
            <person name="Murat C."/>
            <person name="Sun H."/>
            <person name="Tunlid A."/>
            <person name="Henrissat B."/>
            <person name="Grigoriev I.V."/>
            <person name="Hibbett D.S."/>
            <person name="Martin F."/>
            <person name="Nordberg H.P."/>
            <person name="Cantor M.N."/>
            <person name="Hua S.X."/>
        </authorList>
    </citation>
    <scope>NUCLEOTIDE SEQUENCE [LARGE SCALE GENOMIC DNA]</scope>
    <source>
        <strain evidence="3">h7</strain>
    </source>
</reference>
<dbReference type="Pfam" id="PF21203">
    <property type="entry name" value="ECM10"/>
    <property type="match status" value="1"/>
</dbReference>